<evidence type="ECO:0000313" key="3">
    <source>
        <dbReference type="Proteomes" id="UP000245698"/>
    </source>
</evidence>
<keyword evidence="3" id="KW-1185">Reference proteome</keyword>
<accession>A0A2P9AFP4</accession>
<protein>
    <submittedName>
        <fullName evidence="2">MerR-family transcriptional regulator</fullName>
    </submittedName>
</protein>
<dbReference type="EMBL" id="FUIG01000018">
    <property type="protein sequence ID" value="SJM29950.1"/>
    <property type="molecule type" value="Genomic_DNA"/>
</dbReference>
<gene>
    <name evidence="2" type="ORF">BQ8482_120005</name>
</gene>
<feature type="compositionally biased region" description="Basic residues" evidence="1">
    <location>
        <begin position="73"/>
        <end position="82"/>
    </location>
</feature>
<proteinExistence type="predicted"/>
<dbReference type="Proteomes" id="UP000245698">
    <property type="component" value="Unassembled WGS sequence"/>
</dbReference>
<evidence type="ECO:0000256" key="1">
    <source>
        <dbReference type="SAM" id="MobiDB-lite"/>
    </source>
</evidence>
<reference evidence="3" key="1">
    <citation type="submission" date="2016-12" db="EMBL/GenBank/DDBJ databases">
        <authorList>
            <person name="Brunel B."/>
        </authorList>
    </citation>
    <scope>NUCLEOTIDE SEQUENCE [LARGE SCALE GENOMIC DNA]</scope>
</reference>
<name>A0A2P9AFP4_9HYPH</name>
<organism evidence="2 3">
    <name type="scientific">Mesorhizobium delmotii</name>
    <dbReference type="NCBI Taxonomy" id="1631247"/>
    <lineage>
        <taxon>Bacteria</taxon>
        <taxon>Pseudomonadati</taxon>
        <taxon>Pseudomonadota</taxon>
        <taxon>Alphaproteobacteria</taxon>
        <taxon>Hyphomicrobiales</taxon>
        <taxon>Phyllobacteriaceae</taxon>
        <taxon>Mesorhizobium</taxon>
    </lineage>
</organism>
<sequence>MRAMRAWARQSERSAHYQRVYKPQNRMLETLRNRSDNVESKMTPKLDRAFVGTHHAVELHGRKPRAAACPRPRAQRCRARRA</sequence>
<dbReference type="AlphaFoldDB" id="A0A2P9AFP4"/>
<evidence type="ECO:0000313" key="2">
    <source>
        <dbReference type="EMBL" id="SJM29950.1"/>
    </source>
</evidence>
<feature type="region of interest" description="Disordered" evidence="1">
    <location>
        <begin position="59"/>
        <end position="82"/>
    </location>
</feature>